<feature type="non-terminal residue" evidence="1">
    <location>
        <position position="1"/>
    </location>
</feature>
<gene>
    <name evidence="1" type="ORF">OIDMADRAFT_108224</name>
</gene>
<proteinExistence type="predicted"/>
<reference evidence="1 2" key="1">
    <citation type="submission" date="2014-04" db="EMBL/GenBank/DDBJ databases">
        <authorList>
            <consortium name="DOE Joint Genome Institute"/>
            <person name="Kuo A."/>
            <person name="Martino E."/>
            <person name="Perotto S."/>
            <person name="Kohler A."/>
            <person name="Nagy L.G."/>
            <person name="Floudas D."/>
            <person name="Copeland A."/>
            <person name="Barry K.W."/>
            <person name="Cichocki N."/>
            <person name="Veneault-Fourrey C."/>
            <person name="LaButti K."/>
            <person name="Lindquist E.A."/>
            <person name="Lipzen A."/>
            <person name="Lundell T."/>
            <person name="Morin E."/>
            <person name="Murat C."/>
            <person name="Sun H."/>
            <person name="Tunlid A."/>
            <person name="Henrissat B."/>
            <person name="Grigoriev I.V."/>
            <person name="Hibbett D.S."/>
            <person name="Martin F."/>
            <person name="Nordberg H.P."/>
            <person name="Cantor M.N."/>
            <person name="Hua S.X."/>
        </authorList>
    </citation>
    <scope>NUCLEOTIDE SEQUENCE [LARGE SCALE GENOMIC DNA]</scope>
    <source>
        <strain evidence="1 2">Zn</strain>
    </source>
</reference>
<dbReference type="Proteomes" id="UP000054321">
    <property type="component" value="Unassembled WGS sequence"/>
</dbReference>
<dbReference type="HOGENOM" id="CLU_2489433_0_0_1"/>
<dbReference type="AlphaFoldDB" id="A0A0C3HYC2"/>
<protein>
    <submittedName>
        <fullName evidence="1">Uncharacterized protein</fullName>
    </submittedName>
</protein>
<organism evidence="1 2">
    <name type="scientific">Oidiodendron maius (strain Zn)</name>
    <dbReference type="NCBI Taxonomy" id="913774"/>
    <lineage>
        <taxon>Eukaryota</taxon>
        <taxon>Fungi</taxon>
        <taxon>Dikarya</taxon>
        <taxon>Ascomycota</taxon>
        <taxon>Pezizomycotina</taxon>
        <taxon>Leotiomycetes</taxon>
        <taxon>Leotiomycetes incertae sedis</taxon>
        <taxon>Myxotrichaceae</taxon>
        <taxon>Oidiodendron</taxon>
    </lineage>
</organism>
<dbReference type="EMBL" id="KN832870">
    <property type="protein sequence ID" value="KIN07227.1"/>
    <property type="molecule type" value="Genomic_DNA"/>
</dbReference>
<reference evidence="2" key="2">
    <citation type="submission" date="2015-01" db="EMBL/GenBank/DDBJ databases">
        <title>Evolutionary Origins and Diversification of the Mycorrhizal Mutualists.</title>
        <authorList>
            <consortium name="DOE Joint Genome Institute"/>
            <consortium name="Mycorrhizal Genomics Consortium"/>
            <person name="Kohler A."/>
            <person name="Kuo A."/>
            <person name="Nagy L.G."/>
            <person name="Floudas D."/>
            <person name="Copeland A."/>
            <person name="Barry K.W."/>
            <person name="Cichocki N."/>
            <person name="Veneault-Fourrey C."/>
            <person name="LaButti K."/>
            <person name="Lindquist E.A."/>
            <person name="Lipzen A."/>
            <person name="Lundell T."/>
            <person name="Morin E."/>
            <person name="Murat C."/>
            <person name="Riley R."/>
            <person name="Ohm R."/>
            <person name="Sun H."/>
            <person name="Tunlid A."/>
            <person name="Henrissat B."/>
            <person name="Grigoriev I.V."/>
            <person name="Hibbett D.S."/>
            <person name="Martin F."/>
        </authorList>
    </citation>
    <scope>NUCLEOTIDE SEQUENCE [LARGE SCALE GENOMIC DNA]</scope>
    <source>
        <strain evidence="2">Zn</strain>
    </source>
</reference>
<sequence length="87" mass="9777">IQDRQLVLIVGVPIVINDLDCDVEDLTLDDFPSEPVETANYVIGQVGLNHEAAKLFFCYCSPSILYLNADPETRYKAQQDVQTTFRA</sequence>
<evidence type="ECO:0000313" key="1">
    <source>
        <dbReference type="EMBL" id="KIN07227.1"/>
    </source>
</evidence>
<name>A0A0C3HYC2_OIDMZ</name>
<dbReference type="InParanoid" id="A0A0C3HYC2"/>
<keyword evidence="2" id="KW-1185">Reference proteome</keyword>
<accession>A0A0C3HYC2</accession>
<dbReference type="OrthoDB" id="5121955at2759"/>
<evidence type="ECO:0000313" key="2">
    <source>
        <dbReference type="Proteomes" id="UP000054321"/>
    </source>
</evidence>